<evidence type="ECO:0000256" key="2">
    <source>
        <dbReference type="ARBA" id="ARBA00022692"/>
    </source>
</evidence>
<dbReference type="InterPro" id="IPR006694">
    <property type="entry name" value="Fatty_acid_hydroxylase"/>
</dbReference>
<evidence type="ECO:0000256" key="5">
    <source>
        <dbReference type="SAM" id="Phobius"/>
    </source>
</evidence>
<evidence type="ECO:0000256" key="3">
    <source>
        <dbReference type="ARBA" id="ARBA00022989"/>
    </source>
</evidence>
<evidence type="ECO:0000256" key="1">
    <source>
        <dbReference type="ARBA" id="ARBA00004370"/>
    </source>
</evidence>
<name>A0A836CGI7_9STRA</name>
<dbReference type="GO" id="GO:0005506">
    <property type="term" value="F:iron ion binding"/>
    <property type="evidence" value="ECO:0007669"/>
    <property type="project" value="InterPro"/>
</dbReference>
<evidence type="ECO:0000313" key="7">
    <source>
        <dbReference type="EMBL" id="KAG5185710.1"/>
    </source>
</evidence>
<dbReference type="AlphaFoldDB" id="A0A836CGI7"/>
<dbReference type="GO" id="GO:0016491">
    <property type="term" value="F:oxidoreductase activity"/>
    <property type="evidence" value="ECO:0007669"/>
    <property type="project" value="InterPro"/>
</dbReference>
<comment type="caution">
    <text evidence="7">The sequence shown here is derived from an EMBL/GenBank/DDBJ whole genome shotgun (WGS) entry which is preliminary data.</text>
</comment>
<keyword evidence="4 5" id="KW-0472">Membrane</keyword>
<feature type="domain" description="Fatty acid hydroxylase" evidence="6">
    <location>
        <begin position="76"/>
        <end position="208"/>
    </location>
</feature>
<feature type="transmembrane region" description="Helical" evidence="5">
    <location>
        <begin position="69"/>
        <end position="89"/>
    </location>
</feature>
<evidence type="ECO:0000259" key="6">
    <source>
        <dbReference type="Pfam" id="PF04116"/>
    </source>
</evidence>
<protein>
    <recommendedName>
        <fullName evidence="6">Fatty acid hydroxylase domain-containing protein</fullName>
    </recommendedName>
</protein>
<evidence type="ECO:0000256" key="4">
    <source>
        <dbReference type="ARBA" id="ARBA00023136"/>
    </source>
</evidence>
<evidence type="ECO:0000313" key="8">
    <source>
        <dbReference type="Proteomes" id="UP000664859"/>
    </source>
</evidence>
<dbReference type="InterPro" id="IPR050307">
    <property type="entry name" value="Sterol_Desaturase_Related"/>
</dbReference>
<dbReference type="GO" id="GO:0016020">
    <property type="term" value="C:membrane"/>
    <property type="evidence" value="ECO:0007669"/>
    <property type="project" value="UniProtKB-SubCell"/>
</dbReference>
<keyword evidence="8" id="KW-1185">Reference proteome</keyword>
<sequence>MTVGIGLGVALSWSSGEMQRRGARLVLDSAAEALKCSLEASPLFAALSWLLKQDSLPLSTYQDIRERSFAYWICSVLLWFIIFDLLMYLQHRLTHSTRFLYDSVHYHHHKLRPLVTPVVLVFGAVDMALMALAAIAPTSIITMHWGTIFLCVAAIILYSFLTHNLDMDFMAGSRWMVSSRSHGKHHQYGMDACNYGVITNCWDLLFGTYREP</sequence>
<comment type="subcellular location">
    <subcellularLocation>
        <location evidence="1">Membrane</location>
    </subcellularLocation>
</comment>
<dbReference type="Pfam" id="PF04116">
    <property type="entry name" value="FA_hydroxylase"/>
    <property type="match status" value="1"/>
</dbReference>
<organism evidence="7 8">
    <name type="scientific">Tribonema minus</name>
    <dbReference type="NCBI Taxonomy" id="303371"/>
    <lineage>
        <taxon>Eukaryota</taxon>
        <taxon>Sar</taxon>
        <taxon>Stramenopiles</taxon>
        <taxon>Ochrophyta</taxon>
        <taxon>PX clade</taxon>
        <taxon>Xanthophyceae</taxon>
        <taxon>Tribonematales</taxon>
        <taxon>Tribonemataceae</taxon>
        <taxon>Tribonema</taxon>
    </lineage>
</organism>
<reference evidence="7" key="1">
    <citation type="submission" date="2021-02" db="EMBL/GenBank/DDBJ databases">
        <title>First Annotated Genome of the Yellow-green Alga Tribonema minus.</title>
        <authorList>
            <person name="Mahan K.M."/>
        </authorList>
    </citation>
    <scope>NUCLEOTIDE SEQUENCE</scope>
    <source>
        <strain evidence="7">UTEX B ZZ1240</strain>
    </source>
</reference>
<accession>A0A836CGI7</accession>
<keyword evidence="3 5" id="KW-1133">Transmembrane helix</keyword>
<dbReference type="PANTHER" id="PTHR11863">
    <property type="entry name" value="STEROL DESATURASE"/>
    <property type="match status" value="1"/>
</dbReference>
<proteinExistence type="predicted"/>
<dbReference type="EMBL" id="JAFCMP010000124">
    <property type="protein sequence ID" value="KAG5185710.1"/>
    <property type="molecule type" value="Genomic_DNA"/>
</dbReference>
<gene>
    <name evidence="7" type="ORF">JKP88DRAFT_276630</name>
</gene>
<dbReference type="Proteomes" id="UP000664859">
    <property type="component" value="Unassembled WGS sequence"/>
</dbReference>
<keyword evidence="2 5" id="KW-0812">Transmembrane</keyword>
<feature type="transmembrane region" description="Helical" evidence="5">
    <location>
        <begin position="114"/>
        <end position="136"/>
    </location>
</feature>
<feature type="transmembrane region" description="Helical" evidence="5">
    <location>
        <begin position="142"/>
        <end position="161"/>
    </location>
</feature>
<dbReference type="GO" id="GO:0008610">
    <property type="term" value="P:lipid biosynthetic process"/>
    <property type="evidence" value="ECO:0007669"/>
    <property type="project" value="InterPro"/>
</dbReference>